<organism evidence="3">
    <name type="scientific">Strongyloides ratti</name>
    <name type="common">Parasitic roundworm</name>
    <dbReference type="NCBI Taxonomy" id="34506"/>
    <lineage>
        <taxon>Eukaryota</taxon>
        <taxon>Metazoa</taxon>
        <taxon>Ecdysozoa</taxon>
        <taxon>Nematoda</taxon>
        <taxon>Chromadorea</taxon>
        <taxon>Rhabditida</taxon>
        <taxon>Tylenchina</taxon>
        <taxon>Panagrolaimomorpha</taxon>
        <taxon>Strongyloidoidea</taxon>
        <taxon>Strongyloididae</taxon>
        <taxon>Strongyloides</taxon>
    </lineage>
</organism>
<dbReference type="WormBase" id="SRAE_1000011300">
    <property type="protein sequence ID" value="SRP11765"/>
    <property type="gene ID" value="WBGene00256707"/>
</dbReference>
<dbReference type="OMA" id="DIWACYA"/>
<feature type="transmembrane region" description="Helical" evidence="2">
    <location>
        <begin position="253"/>
        <end position="273"/>
    </location>
</feature>
<dbReference type="RefSeq" id="XP_024501039.1">
    <property type="nucleotide sequence ID" value="XM_024646908.1"/>
</dbReference>
<evidence type="ECO:0000313" key="3">
    <source>
        <dbReference type="EMBL" id="CEF61837.2"/>
    </source>
</evidence>
<dbReference type="InterPro" id="IPR036259">
    <property type="entry name" value="MFS_trans_sf"/>
</dbReference>
<feature type="transmembrane region" description="Helical" evidence="2">
    <location>
        <begin position="47"/>
        <end position="67"/>
    </location>
</feature>
<feature type="transmembrane region" description="Helical" evidence="2">
    <location>
        <begin position="380"/>
        <end position="399"/>
    </location>
</feature>
<sequence>MTTTYKKGFTKDEIYQNVYPLWAYAHLIFSIPIVLFTDYLNFKPILLIESISLIATGFLLTFGNSLFSIQMTQITYGCATSSEIAFMSYLYTKVYDNEIAFVTGIIRGVILLSKCLCTSIGQLGISLKWFDLTVLNETTLVMSILSLPFVLFAIFPRICFKKDKKKNVNLNNDIGERESLKIYDKINEKKKRVQTLNFIERIKYVKDNLSDPILLIVWSSWWTITSALIYQMYNYIQVHWTPLQLESIHVYNGSVEFINTLLGACVTLSFSRLKINWKKYTGLITIFSTILFSFLFVALAETTNIYISYILYIIINVTYLFLIAIASSILASIVDVNGIGIVFGVVSLTTSLLQSLLGFILINGNIWALNTKQQFSINSLIFLLSSIIFIIISCFNVIINNKKKGEIKEENSTNINIINGRKSKVILQHSESVFKELI</sequence>
<dbReference type="PANTHER" id="PTHR10686:SF18">
    <property type="entry name" value="IP11787P-RELATED"/>
    <property type="match status" value="1"/>
</dbReference>
<feature type="transmembrane region" description="Helical" evidence="2">
    <location>
        <begin position="213"/>
        <end position="233"/>
    </location>
</feature>
<keyword evidence="2" id="KW-1133">Transmembrane helix</keyword>
<reference evidence="3 4" key="1">
    <citation type="submission" date="2014-09" db="EMBL/GenBank/DDBJ databases">
        <authorList>
            <person name="Martin A.A."/>
        </authorList>
    </citation>
    <scope>NUCLEOTIDE SEQUENCE</scope>
    <source>
        <strain evidence="4">ED321</strain>
        <strain evidence="3">ED321 Heterogonic</strain>
    </source>
</reference>
<comment type="similarity">
    <text evidence="1">Belongs to the reduced folate carrier (RFC) transporter (TC 2.A.48) family.</text>
</comment>
<dbReference type="SUPFAM" id="SSF103473">
    <property type="entry name" value="MFS general substrate transporter"/>
    <property type="match status" value="1"/>
</dbReference>
<gene>
    <name evidence="3 5 6" type="ORF">SRAE_1000011300</name>
</gene>
<name>A0A090L149_STRRB</name>
<dbReference type="PANTHER" id="PTHR10686">
    <property type="entry name" value="FOLATE TRANSPORTER"/>
    <property type="match status" value="1"/>
</dbReference>
<evidence type="ECO:0000256" key="2">
    <source>
        <dbReference type="SAM" id="Phobius"/>
    </source>
</evidence>
<proteinExistence type="inferred from homology"/>
<dbReference type="InterPro" id="IPR002666">
    <property type="entry name" value="Folate_carrier"/>
</dbReference>
<protein>
    <submittedName>
        <fullName evidence="3">Reduced folate carrier family and Major facilitator superfamily domain, general substrate transporter-containing protein</fullName>
    </submittedName>
</protein>
<feature type="transmembrane region" description="Helical" evidence="2">
    <location>
        <begin position="141"/>
        <end position="160"/>
    </location>
</feature>
<dbReference type="Gene3D" id="1.20.1250.20">
    <property type="entry name" value="MFS general substrate transporter like domains"/>
    <property type="match status" value="1"/>
</dbReference>
<reference evidence="5" key="2">
    <citation type="submission" date="2020-12" db="UniProtKB">
        <authorList>
            <consortium name="WormBaseParasite"/>
        </authorList>
    </citation>
    <scope>IDENTIFICATION</scope>
</reference>
<dbReference type="WBParaSite" id="SRAE_1000011300.1">
    <property type="protein sequence ID" value="SRAE_1000011300.1"/>
    <property type="gene ID" value="WBGene00256707"/>
</dbReference>
<dbReference type="OrthoDB" id="18814at2759"/>
<accession>A0A090L149</accession>
<dbReference type="AlphaFoldDB" id="A0A090L149"/>
<dbReference type="Pfam" id="PF01770">
    <property type="entry name" value="Folate_carrier"/>
    <property type="match status" value="1"/>
</dbReference>
<keyword evidence="4" id="KW-1185">Reference proteome</keyword>
<dbReference type="GeneID" id="36374202"/>
<dbReference type="CTD" id="36374202"/>
<evidence type="ECO:0000256" key="1">
    <source>
        <dbReference type="ARBA" id="ARBA00005773"/>
    </source>
</evidence>
<feature type="transmembrane region" description="Helical" evidence="2">
    <location>
        <begin position="280"/>
        <end position="300"/>
    </location>
</feature>
<feature type="transmembrane region" description="Helical" evidence="2">
    <location>
        <begin position="99"/>
        <end position="121"/>
    </location>
</feature>
<evidence type="ECO:0000313" key="6">
    <source>
        <dbReference type="WormBase" id="SRAE_1000011300"/>
    </source>
</evidence>
<feature type="transmembrane region" description="Helical" evidence="2">
    <location>
        <begin position="306"/>
        <end position="334"/>
    </location>
</feature>
<evidence type="ECO:0000313" key="4">
    <source>
        <dbReference type="Proteomes" id="UP000035682"/>
    </source>
</evidence>
<dbReference type="GO" id="GO:0005886">
    <property type="term" value="C:plasma membrane"/>
    <property type="evidence" value="ECO:0007669"/>
    <property type="project" value="TreeGrafter"/>
</dbReference>
<feature type="transmembrane region" description="Helical" evidence="2">
    <location>
        <begin position="341"/>
        <end position="368"/>
    </location>
</feature>
<dbReference type="Proteomes" id="UP000035682">
    <property type="component" value="Unplaced"/>
</dbReference>
<feature type="transmembrane region" description="Helical" evidence="2">
    <location>
        <begin position="21"/>
        <end position="40"/>
    </location>
</feature>
<dbReference type="GO" id="GO:0090482">
    <property type="term" value="F:vitamin transmembrane transporter activity"/>
    <property type="evidence" value="ECO:0007669"/>
    <property type="project" value="InterPro"/>
</dbReference>
<evidence type="ECO:0000313" key="5">
    <source>
        <dbReference type="WBParaSite" id="SRAE_1000011300.1"/>
    </source>
</evidence>
<keyword evidence="2" id="KW-0472">Membrane</keyword>
<keyword evidence="2" id="KW-0812">Transmembrane</keyword>
<dbReference type="EMBL" id="LN609528">
    <property type="protein sequence ID" value="CEF61837.2"/>
    <property type="molecule type" value="Genomic_DNA"/>
</dbReference>